<dbReference type="InterPro" id="IPR001789">
    <property type="entry name" value="Sig_transdc_resp-reg_receiver"/>
</dbReference>
<sequence length="233" mass="28008">MNILIYDDNVDDMRQLEACITNYFVSINENFTIKYCQNKKELFSIINNYNLLFLDIELLNENGIEIGLQLKKEKSDCIIIITTYYMKYAIDGYKIDAERYFIKPINQTEFNLEMNNIVHKYYNNLLGFYDLKLSKRKIYFKNILYFEFYDRKTLIHFTNGKILQTTYPLKHWINITENVTFAQPHKSFLVNLNYISALQKTDIIMLNDDIIPLSRHFKECFIEKYESNLHEVI</sequence>
<comment type="caution">
    <text evidence="4">The sequence shown here is derived from an EMBL/GenBank/DDBJ whole genome shotgun (WGS) entry which is preliminary data.</text>
</comment>
<dbReference type="PROSITE" id="PS50930">
    <property type="entry name" value="HTH_LYTTR"/>
    <property type="match status" value="1"/>
</dbReference>
<dbReference type="SUPFAM" id="SSF52172">
    <property type="entry name" value="CheY-like"/>
    <property type="match status" value="1"/>
</dbReference>
<evidence type="ECO:0000259" key="3">
    <source>
        <dbReference type="PROSITE" id="PS50930"/>
    </source>
</evidence>
<dbReference type="PANTHER" id="PTHR37299:SF1">
    <property type="entry name" value="STAGE 0 SPORULATION PROTEIN A HOMOLOG"/>
    <property type="match status" value="1"/>
</dbReference>
<dbReference type="InterPro" id="IPR046947">
    <property type="entry name" value="LytR-like"/>
</dbReference>
<proteinExistence type="predicted"/>
<feature type="modified residue" description="4-aspartylphosphate" evidence="1">
    <location>
        <position position="55"/>
    </location>
</feature>
<dbReference type="AlphaFoldDB" id="A0A1Y4ENN6"/>
<feature type="domain" description="HTH LytTR-type" evidence="3">
    <location>
        <begin position="141"/>
        <end position="216"/>
    </location>
</feature>
<dbReference type="Pfam" id="PF00072">
    <property type="entry name" value="Response_reg"/>
    <property type="match status" value="1"/>
</dbReference>
<evidence type="ECO:0000256" key="1">
    <source>
        <dbReference type="PROSITE-ProRule" id="PRU00169"/>
    </source>
</evidence>
<evidence type="ECO:0000259" key="2">
    <source>
        <dbReference type="PROSITE" id="PS50110"/>
    </source>
</evidence>
<dbReference type="RefSeq" id="WP_087255895.1">
    <property type="nucleotide sequence ID" value="NZ_NFJI01000004.1"/>
</dbReference>
<dbReference type="Proteomes" id="UP000196258">
    <property type="component" value="Unassembled WGS sequence"/>
</dbReference>
<dbReference type="SMART" id="SM00448">
    <property type="entry name" value="REC"/>
    <property type="match status" value="1"/>
</dbReference>
<dbReference type="GO" id="GO:0003677">
    <property type="term" value="F:DNA binding"/>
    <property type="evidence" value="ECO:0007669"/>
    <property type="project" value="InterPro"/>
</dbReference>
<dbReference type="InterPro" id="IPR007492">
    <property type="entry name" value="LytTR_DNA-bd_dom"/>
</dbReference>
<dbReference type="Gene3D" id="2.40.50.1020">
    <property type="entry name" value="LytTr DNA-binding domain"/>
    <property type="match status" value="1"/>
</dbReference>
<evidence type="ECO:0000313" key="5">
    <source>
        <dbReference type="Proteomes" id="UP000196258"/>
    </source>
</evidence>
<dbReference type="GO" id="GO:0000156">
    <property type="term" value="F:phosphorelay response regulator activity"/>
    <property type="evidence" value="ECO:0007669"/>
    <property type="project" value="InterPro"/>
</dbReference>
<reference evidence="5" key="1">
    <citation type="submission" date="2017-04" db="EMBL/GenBank/DDBJ databases">
        <title>Function of individual gut microbiota members based on whole genome sequencing of pure cultures obtained from chicken caecum.</title>
        <authorList>
            <person name="Medvecky M."/>
            <person name="Cejkova D."/>
            <person name="Polansky O."/>
            <person name="Karasova D."/>
            <person name="Kubasova T."/>
            <person name="Cizek A."/>
            <person name="Rychlik I."/>
        </authorList>
    </citation>
    <scope>NUCLEOTIDE SEQUENCE [LARGE SCALE GENOMIC DNA]</scope>
    <source>
        <strain evidence="5">An149</strain>
    </source>
</reference>
<protein>
    <submittedName>
        <fullName evidence="4">Uncharacterized protein</fullName>
    </submittedName>
</protein>
<dbReference type="SMART" id="SM00850">
    <property type="entry name" value="LytTR"/>
    <property type="match status" value="1"/>
</dbReference>
<dbReference type="EMBL" id="NFLB01000005">
    <property type="protein sequence ID" value="OUQ05470.1"/>
    <property type="molecule type" value="Genomic_DNA"/>
</dbReference>
<accession>A0A1Y4ENN6</accession>
<evidence type="ECO:0000313" key="4">
    <source>
        <dbReference type="EMBL" id="OUQ05470.1"/>
    </source>
</evidence>
<dbReference type="InterPro" id="IPR011006">
    <property type="entry name" value="CheY-like_superfamily"/>
</dbReference>
<dbReference type="PROSITE" id="PS50110">
    <property type="entry name" value="RESPONSE_REGULATORY"/>
    <property type="match status" value="1"/>
</dbReference>
<dbReference type="Gene3D" id="3.40.50.2300">
    <property type="match status" value="1"/>
</dbReference>
<name>A0A1Y4ENN6_9FIRM</name>
<organism evidence="4 5">
    <name type="scientific">Thomasclavelia spiroformis</name>
    <dbReference type="NCBI Taxonomy" id="29348"/>
    <lineage>
        <taxon>Bacteria</taxon>
        <taxon>Bacillati</taxon>
        <taxon>Bacillota</taxon>
        <taxon>Erysipelotrichia</taxon>
        <taxon>Erysipelotrichales</taxon>
        <taxon>Coprobacillaceae</taxon>
        <taxon>Thomasclavelia</taxon>
    </lineage>
</organism>
<gene>
    <name evidence="4" type="ORF">B5E91_05475</name>
</gene>
<feature type="domain" description="Response regulatory" evidence="2">
    <location>
        <begin position="2"/>
        <end position="118"/>
    </location>
</feature>
<dbReference type="PANTHER" id="PTHR37299">
    <property type="entry name" value="TRANSCRIPTIONAL REGULATOR-RELATED"/>
    <property type="match status" value="1"/>
</dbReference>
<keyword evidence="1" id="KW-0597">Phosphoprotein</keyword>
<dbReference type="Pfam" id="PF04397">
    <property type="entry name" value="LytTR"/>
    <property type="match status" value="1"/>
</dbReference>